<reference evidence="2 3" key="1">
    <citation type="journal article" date="2015" name="Plant Cell">
        <title>Oil accumulation by the oleaginous diatom Fistulifera solaris as revealed by the genome and transcriptome.</title>
        <authorList>
            <person name="Tanaka T."/>
            <person name="Maeda Y."/>
            <person name="Veluchamy A."/>
            <person name="Tanaka M."/>
            <person name="Abida H."/>
            <person name="Marechal E."/>
            <person name="Bowler C."/>
            <person name="Muto M."/>
            <person name="Sunaga Y."/>
            <person name="Tanaka M."/>
            <person name="Yoshino T."/>
            <person name="Taniguchi T."/>
            <person name="Fukuda Y."/>
            <person name="Nemoto M."/>
            <person name="Matsumoto M."/>
            <person name="Wong P.S."/>
            <person name="Aburatani S."/>
            <person name="Fujibuchi W."/>
        </authorList>
    </citation>
    <scope>NUCLEOTIDE SEQUENCE [LARGE SCALE GENOMIC DNA]</scope>
    <source>
        <strain evidence="2 3">JPCC DA0580</strain>
    </source>
</reference>
<feature type="chain" id="PRO_5012554797" evidence="1">
    <location>
        <begin position="21"/>
        <end position="156"/>
    </location>
</feature>
<comment type="caution">
    <text evidence="2">The sequence shown here is derived from an EMBL/GenBank/DDBJ whole genome shotgun (WGS) entry which is preliminary data.</text>
</comment>
<protein>
    <submittedName>
        <fullName evidence="2">Uncharacterized protein</fullName>
    </submittedName>
</protein>
<gene>
    <name evidence="2" type="ORF">FisN_15Hu350</name>
</gene>
<proteinExistence type="predicted"/>
<evidence type="ECO:0000313" key="3">
    <source>
        <dbReference type="Proteomes" id="UP000198406"/>
    </source>
</evidence>
<sequence length="156" mass="18269">MFRNLISLFVFLLIAVAATAYTQYEETKCLDWELNAKKYKKAYAKWKEPSCYSFTFHDAALDYHPDIKRVIKNGVSLYKKPYRSLLTINDFYKLIKKECLQGCPDNGVSYSCHIEYKTDKKTGLVYPWFLSITYDGEDGYDHTNYIIENVRFGKCG</sequence>
<feature type="signal peptide" evidence="1">
    <location>
        <begin position="1"/>
        <end position="20"/>
    </location>
</feature>
<dbReference type="Proteomes" id="UP000198406">
    <property type="component" value="Unassembled WGS sequence"/>
</dbReference>
<dbReference type="InParanoid" id="A0A1Z5JFT7"/>
<dbReference type="AlphaFoldDB" id="A0A1Z5JFT7"/>
<keyword evidence="3" id="KW-1185">Reference proteome</keyword>
<evidence type="ECO:0000256" key="1">
    <source>
        <dbReference type="SAM" id="SignalP"/>
    </source>
</evidence>
<evidence type="ECO:0000313" key="2">
    <source>
        <dbReference type="EMBL" id="GAX12865.1"/>
    </source>
</evidence>
<dbReference type="EMBL" id="BDSP01000055">
    <property type="protein sequence ID" value="GAX12865.1"/>
    <property type="molecule type" value="Genomic_DNA"/>
</dbReference>
<accession>A0A1Z5JFT7</accession>
<keyword evidence="1" id="KW-0732">Signal</keyword>
<organism evidence="2 3">
    <name type="scientific">Fistulifera solaris</name>
    <name type="common">Oleaginous diatom</name>
    <dbReference type="NCBI Taxonomy" id="1519565"/>
    <lineage>
        <taxon>Eukaryota</taxon>
        <taxon>Sar</taxon>
        <taxon>Stramenopiles</taxon>
        <taxon>Ochrophyta</taxon>
        <taxon>Bacillariophyta</taxon>
        <taxon>Bacillariophyceae</taxon>
        <taxon>Bacillariophycidae</taxon>
        <taxon>Naviculales</taxon>
        <taxon>Naviculaceae</taxon>
        <taxon>Fistulifera</taxon>
    </lineage>
</organism>
<name>A0A1Z5JFT7_FISSO</name>